<protein>
    <submittedName>
        <fullName evidence="1">Uncharacterized protein</fullName>
    </submittedName>
</protein>
<dbReference type="Proteomes" id="UP001595443">
    <property type="component" value="Unassembled WGS sequence"/>
</dbReference>
<sequence length="100" mass="11371">MARWFLLHPDVARRVTGCGLSASSPSILVTLSSDEEVFPAEPGFSEARLRLRRRRLPFAAPPASADFRPNKSSENVLARRRMNQWGFQAKRHTIDNIAYF</sequence>
<reference evidence="2" key="1">
    <citation type="journal article" date="2019" name="Int. J. Syst. Evol. Microbiol.">
        <title>The Global Catalogue of Microorganisms (GCM) 10K type strain sequencing project: providing services to taxonomists for standard genome sequencing and annotation.</title>
        <authorList>
            <consortium name="The Broad Institute Genomics Platform"/>
            <consortium name="The Broad Institute Genome Sequencing Center for Infectious Disease"/>
            <person name="Wu L."/>
            <person name="Ma J."/>
        </authorList>
    </citation>
    <scope>NUCLEOTIDE SEQUENCE [LARGE SCALE GENOMIC DNA]</scope>
    <source>
        <strain evidence="2">KCTC 62192</strain>
    </source>
</reference>
<gene>
    <name evidence="1" type="ORF">ACFOES_18990</name>
</gene>
<proteinExistence type="predicted"/>
<name>A0ABV7ALQ6_9RHOB</name>
<dbReference type="EMBL" id="JBHRSK010000017">
    <property type="protein sequence ID" value="MFC2970190.1"/>
    <property type="molecule type" value="Genomic_DNA"/>
</dbReference>
<comment type="caution">
    <text evidence="1">The sequence shown here is derived from an EMBL/GenBank/DDBJ whole genome shotgun (WGS) entry which is preliminary data.</text>
</comment>
<organism evidence="1 2">
    <name type="scientific">Acidimangrovimonas pyrenivorans</name>
    <dbReference type="NCBI Taxonomy" id="2030798"/>
    <lineage>
        <taxon>Bacteria</taxon>
        <taxon>Pseudomonadati</taxon>
        <taxon>Pseudomonadota</taxon>
        <taxon>Alphaproteobacteria</taxon>
        <taxon>Rhodobacterales</taxon>
        <taxon>Paracoccaceae</taxon>
        <taxon>Acidimangrovimonas</taxon>
    </lineage>
</organism>
<evidence type="ECO:0000313" key="2">
    <source>
        <dbReference type="Proteomes" id="UP001595443"/>
    </source>
</evidence>
<accession>A0ABV7ALQ6</accession>
<evidence type="ECO:0000313" key="1">
    <source>
        <dbReference type="EMBL" id="MFC2970190.1"/>
    </source>
</evidence>
<dbReference type="RefSeq" id="WP_377834950.1">
    <property type="nucleotide sequence ID" value="NZ_JBHRSK010000017.1"/>
</dbReference>
<keyword evidence="2" id="KW-1185">Reference proteome</keyword>